<dbReference type="STRING" id="112090.W4GLP3"/>
<accession>W4GLP3</accession>
<proteinExistence type="predicted"/>
<dbReference type="CDD" id="cd03062">
    <property type="entry name" value="TRX_Fd_Sucrase"/>
    <property type="match status" value="1"/>
</dbReference>
<protein>
    <submittedName>
        <fullName evidence="1">Uncharacterized protein</fullName>
    </submittedName>
</protein>
<dbReference type="SUPFAM" id="SSF52833">
    <property type="entry name" value="Thioredoxin-like"/>
    <property type="match status" value="1"/>
</dbReference>
<dbReference type="InterPro" id="IPR036249">
    <property type="entry name" value="Thioredoxin-like_sf"/>
</dbReference>
<dbReference type="PANTHER" id="PTHR31902">
    <property type="entry name" value="ACTIN PATCHES DISTAL PROTEIN 1"/>
    <property type="match status" value="1"/>
</dbReference>
<dbReference type="OrthoDB" id="10253744at2759"/>
<dbReference type="PANTHER" id="PTHR31902:SF14">
    <property type="entry name" value="ACTIN PATCHES DISTAL PROTEIN 1"/>
    <property type="match status" value="1"/>
</dbReference>
<dbReference type="Gene3D" id="3.40.30.10">
    <property type="entry name" value="Glutaredoxin"/>
    <property type="match status" value="1"/>
</dbReference>
<dbReference type="GeneID" id="20808619"/>
<gene>
    <name evidence="1" type="ORF">H257_06623</name>
</gene>
<dbReference type="RefSeq" id="XP_009830210.1">
    <property type="nucleotide sequence ID" value="XM_009831908.1"/>
</dbReference>
<evidence type="ECO:0000313" key="1">
    <source>
        <dbReference type="EMBL" id="ETV80286.1"/>
    </source>
</evidence>
<dbReference type="Pfam" id="PF06999">
    <property type="entry name" value="Suc_Fer-like"/>
    <property type="match status" value="1"/>
</dbReference>
<dbReference type="AlphaFoldDB" id="W4GLP3"/>
<dbReference type="InterPro" id="IPR009737">
    <property type="entry name" value="Aim32/Apd1-like"/>
</dbReference>
<dbReference type="VEuPathDB" id="FungiDB:H257_06623"/>
<name>W4GLP3_APHAT</name>
<reference evidence="1" key="1">
    <citation type="submission" date="2013-12" db="EMBL/GenBank/DDBJ databases">
        <title>The Genome Sequence of Aphanomyces astaci APO3.</title>
        <authorList>
            <consortium name="The Broad Institute Genomics Platform"/>
            <person name="Russ C."/>
            <person name="Tyler B."/>
            <person name="van West P."/>
            <person name="Dieguez-Uribeondo J."/>
            <person name="Young S.K."/>
            <person name="Zeng Q."/>
            <person name="Gargeya S."/>
            <person name="Fitzgerald M."/>
            <person name="Abouelleil A."/>
            <person name="Alvarado L."/>
            <person name="Chapman S.B."/>
            <person name="Gainer-Dewar J."/>
            <person name="Goldberg J."/>
            <person name="Griggs A."/>
            <person name="Gujja S."/>
            <person name="Hansen M."/>
            <person name="Howarth C."/>
            <person name="Imamovic A."/>
            <person name="Ireland A."/>
            <person name="Larimer J."/>
            <person name="McCowan C."/>
            <person name="Murphy C."/>
            <person name="Pearson M."/>
            <person name="Poon T.W."/>
            <person name="Priest M."/>
            <person name="Roberts A."/>
            <person name="Saif S."/>
            <person name="Shea T."/>
            <person name="Sykes S."/>
            <person name="Wortman J."/>
            <person name="Nusbaum C."/>
            <person name="Birren B."/>
        </authorList>
    </citation>
    <scope>NUCLEOTIDE SEQUENCE [LARGE SCALE GENOMIC DNA]</scope>
    <source>
        <strain evidence="1">APO3</strain>
    </source>
</reference>
<dbReference type="EMBL" id="KI913126">
    <property type="protein sequence ID" value="ETV80286.1"/>
    <property type="molecule type" value="Genomic_DNA"/>
</dbReference>
<sequence length="271" mass="30182">MLLRRAISAARRTHGAVLRASNRCMSMAGSVQYYRRQMFVVDNNRNAEAWPKKLEDSSSHVISKYHHVVEPLNHAKNPKQLIMAAAYPVEQAADTIDDASYTSIDVHDVLVFPDNIRIAGVRDSDVSFVATHLLDEVVDLASLRSRLVVSELQGHHVFVCAHTQRDFRCACAGPKLIEWFQAKRPQDWTVFASSHYGGHRFAGNCIIYPEGHWYGLVNDPSDVDSVVHAVTVDKQPVVPSLWRGCINASKATQLALHREVACEDSAATTLV</sequence>
<organism evidence="1">
    <name type="scientific">Aphanomyces astaci</name>
    <name type="common">Crayfish plague agent</name>
    <dbReference type="NCBI Taxonomy" id="112090"/>
    <lineage>
        <taxon>Eukaryota</taxon>
        <taxon>Sar</taxon>
        <taxon>Stramenopiles</taxon>
        <taxon>Oomycota</taxon>
        <taxon>Saprolegniomycetes</taxon>
        <taxon>Saprolegniales</taxon>
        <taxon>Verrucalvaceae</taxon>
        <taxon>Aphanomyces</taxon>
    </lineage>
</organism>